<dbReference type="STRING" id="1354304.XPG1_3035"/>
<dbReference type="AlphaFoldDB" id="A0A068R5Y7"/>
<dbReference type="HOGENOM" id="CLU_2775081_0_0_6"/>
<evidence type="ECO:0000313" key="1">
    <source>
        <dbReference type="EMBL" id="CDG22682.1"/>
    </source>
</evidence>
<name>A0A068R5Y7_9GAMM</name>
<accession>A0A068R5Y7</accession>
<proteinExistence type="predicted"/>
<keyword evidence="2" id="KW-1185">Reference proteome</keyword>
<dbReference type="EMBL" id="FO704551">
    <property type="protein sequence ID" value="CDG22682.1"/>
    <property type="molecule type" value="Genomic_DNA"/>
</dbReference>
<protein>
    <submittedName>
        <fullName evidence="1">Uncharacterized protein</fullName>
    </submittedName>
</protein>
<reference evidence="1 2" key="1">
    <citation type="submission" date="2013-07" db="EMBL/GenBank/DDBJ databases">
        <authorList>
            <person name="Genoscope - CEA"/>
        </authorList>
    </citation>
    <scope>NUCLEOTIDE SEQUENCE [LARGE SCALE GENOMIC DNA]</scope>
    <source>
        <strain evidence="1 2">G6</strain>
    </source>
</reference>
<organism evidence="1 2">
    <name type="scientific">Xenorhabdus poinarii G6</name>
    <dbReference type="NCBI Taxonomy" id="1354304"/>
    <lineage>
        <taxon>Bacteria</taxon>
        <taxon>Pseudomonadati</taxon>
        <taxon>Pseudomonadota</taxon>
        <taxon>Gammaproteobacteria</taxon>
        <taxon>Enterobacterales</taxon>
        <taxon>Morganellaceae</taxon>
        <taxon>Xenorhabdus</taxon>
    </lineage>
</organism>
<sequence length="69" mass="8261">MTASQEWGWTCWQKKETVLRLKYGIEFIITSLDAILPFSFNSIWHCLCSGHFEKVHRINLHLFVYLFLL</sequence>
<evidence type="ECO:0000313" key="2">
    <source>
        <dbReference type="Proteomes" id="UP000032735"/>
    </source>
</evidence>
<dbReference type="Proteomes" id="UP000032735">
    <property type="component" value="Chromosome"/>
</dbReference>
<gene>
    <name evidence="1" type="ORF">XPG1_3035</name>
</gene>
<dbReference type="KEGG" id="xpo:XPG1_3035"/>